<accession>A0A543ABK4</accession>
<dbReference type="InterPro" id="IPR001173">
    <property type="entry name" value="Glyco_trans_2-like"/>
</dbReference>
<dbReference type="AlphaFoldDB" id="A0A543ABK4"/>
<evidence type="ECO:0000259" key="1">
    <source>
        <dbReference type="Pfam" id="PF00535"/>
    </source>
</evidence>
<dbReference type="Proteomes" id="UP000320209">
    <property type="component" value="Unassembled WGS sequence"/>
</dbReference>
<dbReference type="SUPFAM" id="SSF53448">
    <property type="entry name" value="Nucleotide-diphospho-sugar transferases"/>
    <property type="match status" value="1"/>
</dbReference>
<dbReference type="Gene3D" id="3.90.550.10">
    <property type="entry name" value="Spore Coat Polysaccharide Biosynthesis Protein SpsA, Chain A"/>
    <property type="match status" value="1"/>
</dbReference>
<dbReference type="InterPro" id="IPR029044">
    <property type="entry name" value="Nucleotide-diphossugar_trans"/>
</dbReference>
<sequence length="303" mass="33141">MGVVLVTYNNETHIGPALDALRAAATGPMDVVVVDNASADSTVAVVRRDHPGVRVLAQSENLGFAKACNLAARTLDTELVLFLNPDTVVDEDALWIGTEAMRADPSIGILGGRTRYPDGGLNSTCCFGSPTLWSALCEALGLNALAAGTTLFNPEHLGGWDRDDTRDVDVVTGCFLLIRRDVFEEVGGFDERFFLYSEDTDLSLRVRRSGRRCVHHHRVGLVHAGGGSDTVRSAKLVKVLAARAVYYRKHWTRPAIAAGTALLDARVLTRLLASQLRGGPHRNHWQQVWRQRAAWHQRRVSTA</sequence>
<dbReference type="PANTHER" id="PTHR43179">
    <property type="entry name" value="RHAMNOSYLTRANSFERASE WBBL"/>
    <property type="match status" value="1"/>
</dbReference>
<dbReference type="Pfam" id="PF00535">
    <property type="entry name" value="Glycos_transf_2"/>
    <property type="match status" value="1"/>
</dbReference>
<evidence type="ECO:0000313" key="2">
    <source>
        <dbReference type="EMBL" id="TQL69975.1"/>
    </source>
</evidence>
<comment type="caution">
    <text evidence="2">The sequence shown here is derived from an EMBL/GenBank/DDBJ whole genome shotgun (WGS) entry which is preliminary data.</text>
</comment>
<dbReference type="OrthoDB" id="9771846at2"/>
<organism evidence="2 3">
    <name type="scientific">Nocardioides albertanoniae</name>
    <dbReference type="NCBI Taxonomy" id="1175486"/>
    <lineage>
        <taxon>Bacteria</taxon>
        <taxon>Bacillati</taxon>
        <taxon>Actinomycetota</taxon>
        <taxon>Actinomycetes</taxon>
        <taxon>Propionibacteriales</taxon>
        <taxon>Nocardioidaceae</taxon>
        <taxon>Nocardioides</taxon>
    </lineage>
</organism>
<gene>
    <name evidence="2" type="ORF">FB381_3898</name>
</gene>
<dbReference type="PANTHER" id="PTHR43179:SF7">
    <property type="entry name" value="RHAMNOSYLTRANSFERASE WBBL"/>
    <property type="match status" value="1"/>
</dbReference>
<evidence type="ECO:0000313" key="3">
    <source>
        <dbReference type="Proteomes" id="UP000320209"/>
    </source>
</evidence>
<proteinExistence type="predicted"/>
<dbReference type="CDD" id="cd04186">
    <property type="entry name" value="GT_2_like_c"/>
    <property type="match status" value="1"/>
</dbReference>
<feature type="domain" description="Glycosyltransferase 2-like" evidence="1">
    <location>
        <begin position="3"/>
        <end position="185"/>
    </location>
</feature>
<dbReference type="EMBL" id="VFOV01000001">
    <property type="protein sequence ID" value="TQL69975.1"/>
    <property type="molecule type" value="Genomic_DNA"/>
</dbReference>
<dbReference type="RefSeq" id="WP_141781786.1">
    <property type="nucleotide sequence ID" value="NZ_VFOV01000001.1"/>
</dbReference>
<name>A0A543ABK4_9ACTN</name>
<reference evidence="2 3" key="1">
    <citation type="submission" date="2019-06" db="EMBL/GenBank/DDBJ databases">
        <title>Sequencing the genomes of 1000 actinobacteria strains.</title>
        <authorList>
            <person name="Klenk H.-P."/>
        </authorList>
    </citation>
    <scope>NUCLEOTIDE SEQUENCE [LARGE SCALE GENOMIC DNA]</scope>
    <source>
        <strain evidence="2 3">DSM 25218</strain>
    </source>
</reference>
<protein>
    <recommendedName>
        <fullName evidence="1">Glycosyltransferase 2-like domain-containing protein</fullName>
    </recommendedName>
</protein>
<keyword evidence="3" id="KW-1185">Reference proteome</keyword>